<proteinExistence type="predicted"/>
<sequence length="481" mass="53875">MKIAKKIFLVSFVALFSLAQIFAQDWDDDWGDDSASSASSGGESAGGFWDKFKISGDASLGGRFYFDSDDAGEAEARAIPEVEIGLEYEGTSTNFNAQINLSERTLLHNQIDILDEFRADLFLGDFVLSAGKMKVVWGKGDKLHVLDNFNANDYTDFLIPDYLDRRAGEYMFRVQYNAPSVVRLEAIYTPVMRGEIYAESGRWVPAKVNKLTKGVMDIVGEKELKGMKVSDLLEMMQIQDNMYPNTNRLEYGQFGVYGNFSIGAVDLGVSYYNGHYKQVSANMLSPIMATKGVPGYDGIPTLEYDRLQVFGLDAQAAAGPFTLRAELAYNLTKDIDGDDPWVHNNSISYLAGFDVGIPLHNLNLNVQGTGNFVLKKDKITDGQFKQFDTDYDSTGCYSNNKIVVQLKDTFYYEKVEAVVKAIYGFEKKDFVLMPEVSYKIRDGWKAKLSGLFIHNFGDDEDSEFDGWLDNSFIQLTVSYSL</sequence>
<name>A0A650EP89_9SPIO</name>
<keyword evidence="1" id="KW-0732">Signal</keyword>
<evidence type="ECO:0000256" key="1">
    <source>
        <dbReference type="SAM" id="SignalP"/>
    </source>
</evidence>
<gene>
    <name evidence="2" type="ORF">Unknown280_0780</name>
</gene>
<organism evidence="2">
    <name type="scientific">uncultured Spirochaetaceae bacterium</name>
    <dbReference type="NCBI Taxonomy" id="201186"/>
    <lineage>
        <taxon>Bacteria</taxon>
        <taxon>Pseudomonadati</taxon>
        <taxon>Spirochaetota</taxon>
        <taxon>Spirochaetia</taxon>
        <taxon>Spirochaetales</taxon>
        <taxon>Spirochaetaceae</taxon>
        <taxon>environmental samples</taxon>
    </lineage>
</organism>
<reference evidence="2" key="1">
    <citation type="journal article" date="2020" name="J. ISSAAS">
        <title>Lactobacilli and other gastrointestinal microbiota of Peromyscus leucopus, reservoir host for agents of Lyme disease and other zoonoses in North America.</title>
        <authorList>
            <person name="Milovic A."/>
            <person name="Bassam K."/>
            <person name="Shao H."/>
            <person name="Chatzistamou I."/>
            <person name="Tufts D.M."/>
            <person name="Diuk-Wasser M."/>
            <person name="Barbour A.G."/>
        </authorList>
    </citation>
    <scope>NUCLEOTIDE SEQUENCE</scope>
    <source>
        <strain evidence="2">LL50</strain>
    </source>
</reference>
<accession>A0A650EP89</accession>
<feature type="chain" id="PRO_5024930596" evidence="1">
    <location>
        <begin position="24"/>
        <end position="481"/>
    </location>
</feature>
<feature type="signal peptide" evidence="1">
    <location>
        <begin position="1"/>
        <end position="23"/>
    </location>
</feature>
<protein>
    <submittedName>
        <fullName evidence="2">Uncharacterized protein</fullName>
    </submittedName>
</protein>
<evidence type="ECO:0000313" key="2">
    <source>
        <dbReference type="EMBL" id="QGT51386.1"/>
    </source>
</evidence>
<dbReference type="EMBL" id="MN577574">
    <property type="protein sequence ID" value="QGT51386.1"/>
    <property type="molecule type" value="Genomic_DNA"/>
</dbReference>
<dbReference type="AlphaFoldDB" id="A0A650EP89"/>